<proteinExistence type="predicted"/>
<protein>
    <submittedName>
        <fullName evidence="2">Uncharacterized protein</fullName>
    </submittedName>
</protein>
<feature type="region of interest" description="Disordered" evidence="1">
    <location>
        <begin position="1"/>
        <end position="31"/>
    </location>
</feature>
<evidence type="ECO:0000256" key="1">
    <source>
        <dbReference type="SAM" id="MobiDB-lite"/>
    </source>
</evidence>
<sequence length="147" mass="17099">MATPDVAAAPTAQLSCEEEGQETNEEHERKKSFKRLRKEFRKVSSPSDLPDFMADNCDCLWNRSFAHSGDYSYRHDYSRVDDCDWFCGTGSRRHKSRFKIRGEKVAGPSGNWQIVRFVFPNLAYFGLHMGLLGVQFRQLRFQQQKLL</sequence>
<evidence type="ECO:0000313" key="3">
    <source>
        <dbReference type="Proteomes" id="UP001176961"/>
    </source>
</evidence>
<keyword evidence="3" id="KW-1185">Reference proteome</keyword>
<accession>A0AA36M745</accession>
<dbReference type="EMBL" id="CATQJL010000223">
    <property type="protein sequence ID" value="CAJ0599272.1"/>
    <property type="molecule type" value="Genomic_DNA"/>
</dbReference>
<name>A0AA36M745_CYLNA</name>
<reference evidence="2" key="1">
    <citation type="submission" date="2023-07" db="EMBL/GenBank/DDBJ databases">
        <authorList>
            <consortium name="CYATHOMIX"/>
        </authorList>
    </citation>
    <scope>NUCLEOTIDE SEQUENCE</scope>
    <source>
        <strain evidence="2">N/A</strain>
    </source>
</reference>
<organism evidence="2 3">
    <name type="scientific">Cylicocyclus nassatus</name>
    <name type="common">Nematode worm</name>
    <dbReference type="NCBI Taxonomy" id="53992"/>
    <lineage>
        <taxon>Eukaryota</taxon>
        <taxon>Metazoa</taxon>
        <taxon>Ecdysozoa</taxon>
        <taxon>Nematoda</taxon>
        <taxon>Chromadorea</taxon>
        <taxon>Rhabditida</taxon>
        <taxon>Rhabditina</taxon>
        <taxon>Rhabditomorpha</taxon>
        <taxon>Strongyloidea</taxon>
        <taxon>Strongylidae</taxon>
        <taxon>Cylicocyclus</taxon>
    </lineage>
</organism>
<evidence type="ECO:0000313" key="2">
    <source>
        <dbReference type="EMBL" id="CAJ0599272.1"/>
    </source>
</evidence>
<dbReference type="AlphaFoldDB" id="A0AA36M745"/>
<dbReference type="Proteomes" id="UP001176961">
    <property type="component" value="Unassembled WGS sequence"/>
</dbReference>
<comment type="caution">
    <text evidence="2">The sequence shown here is derived from an EMBL/GenBank/DDBJ whole genome shotgun (WGS) entry which is preliminary data.</text>
</comment>
<gene>
    <name evidence="2" type="ORF">CYNAS_LOCUS11255</name>
</gene>